<evidence type="ECO:0000256" key="1">
    <source>
        <dbReference type="ARBA" id="ARBA00004435"/>
    </source>
</evidence>
<comment type="subcellular location">
    <subcellularLocation>
        <location evidence="1">Cell junction</location>
        <location evidence="1">Tight junction</location>
    </subcellularLocation>
    <subcellularLocation>
        <location evidence="2">Cell membrane</location>
        <topology evidence="2">Multi-pass membrane protein</topology>
    </subcellularLocation>
</comment>
<evidence type="ECO:0000256" key="2">
    <source>
        <dbReference type="ARBA" id="ARBA00004651"/>
    </source>
</evidence>
<dbReference type="Pfam" id="PF00822">
    <property type="entry name" value="PMP22_Claudin"/>
    <property type="match status" value="1"/>
</dbReference>
<evidence type="ECO:0000256" key="4">
    <source>
        <dbReference type="ARBA" id="ARBA00022427"/>
    </source>
</evidence>
<dbReference type="AlphaFoldDB" id="A0A9Q1IYB1"/>
<dbReference type="GO" id="GO:0005198">
    <property type="term" value="F:structural molecule activity"/>
    <property type="evidence" value="ECO:0007669"/>
    <property type="project" value="InterPro"/>
</dbReference>
<evidence type="ECO:0000256" key="11">
    <source>
        <dbReference type="SAM" id="Phobius"/>
    </source>
</evidence>
<comment type="caution">
    <text evidence="12">The sequence shown here is derived from an EMBL/GenBank/DDBJ whole genome shotgun (WGS) entry which is preliminary data.</text>
</comment>
<accession>A0A9Q1IYB1</accession>
<evidence type="ECO:0000256" key="7">
    <source>
        <dbReference type="ARBA" id="ARBA00022949"/>
    </source>
</evidence>
<dbReference type="InterPro" id="IPR004031">
    <property type="entry name" value="PMP22/EMP/MP20/Claudin"/>
</dbReference>
<dbReference type="GO" id="GO:0005886">
    <property type="term" value="C:plasma membrane"/>
    <property type="evidence" value="ECO:0007669"/>
    <property type="project" value="UniProtKB-SubCell"/>
</dbReference>
<evidence type="ECO:0000256" key="9">
    <source>
        <dbReference type="ARBA" id="ARBA00023136"/>
    </source>
</evidence>
<evidence type="ECO:0000256" key="8">
    <source>
        <dbReference type="ARBA" id="ARBA00022989"/>
    </source>
</evidence>
<keyword evidence="6 11" id="KW-0812">Transmembrane</keyword>
<evidence type="ECO:0000256" key="10">
    <source>
        <dbReference type="SAM" id="MobiDB-lite"/>
    </source>
</evidence>
<dbReference type="Gene3D" id="1.20.140.150">
    <property type="match status" value="2"/>
</dbReference>
<feature type="transmembrane region" description="Helical" evidence="11">
    <location>
        <begin position="234"/>
        <end position="258"/>
    </location>
</feature>
<evidence type="ECO:0008006" key="14">
    <source>
        <dbReference type="Google" id="ProtNLM"/>
    </source>
</evidence>
<comment type="similarity">
    <text evidence="3">Belongs to the claudin family.</text>
</comment>
<evidence type="ECO:0000256" key="5">
    <source>
        <dbReference type="ARBA" id="ARBA00022475"/>
    </source>
</evidence>
<dbReference type="PRINTS" id="PR01077">
    <property type="entry name" value="CLAUDIN"/>
</dbReference>
<sequence length="323" mass="33925">MVPSPRSAAPLQKAGVSAHMTGPPLSHTAQVSPGHPPSPASVPSRLHVSEFGSLQLSNRKSAAPNPDPVKMGATMLQTGGFILGVIGTAAVIAATGMNNWSSQDRQGDVVTSVYVYKGLWKSCEVATSGFTECRPFFTIIGLPAMDMWSIQDRSFKLVTSTYTYSGLWHSCVGSTYGTTECRPFFTILGLPASFQATRALMIVGIVMGSISILISICSLKCIRIGSTEDGTKANMTLACGIMFIIAGLCGIAGASVFANQIVSSFRMTTYNSEYGGGIGGMGMGGIGGTLTPSFNAVAYKAPAHDKPVYDHSDGGRHDNQKYV</sequence>
<dbReference type="Proteomes" id="UP001152622">
    <property type="component" value="Chromosome 6"/>
</dbReference>
<evidence type="ECO:0000256" key="3">
    <source>
        <dbReference type="ARBA" id="ARBA00008295"/>
    </source>
</evidence>
<dbReference type="EMBL" id="JAINUF010000006">
    <property type="protein sequence ID" value="KAJ8357413.1"/>
    <property type="molecule type" value="Genomic_DNA"/>
</dbReference>
<dbReference type="InterPro" id="IPR006187">
    <property type="entry name" value="Claudin"/>
</dbReference>
<keyword evidence="8 11" id="KW-1133">Transmembrane helix</keyword>
<keyword evidence="4" id="KW-0796">Tight junction</keyword>
<evidence type="ECO:0000313" key="12">
    <source>
        <dbReference type="EMBL" id="KAJ8357413.1"/>
    </source>
</evidence>
<evidence type="ECO:0000256" key="6">
    <source>
        <dbReference type="ARBA" id="ARBA00022692"/>
    </source>
</evidence>
<keyword evidence="9 11" id="KW-0472">Membrane</keyword>
<reference evidence="12" key="1">
    <citation type="journal article" date="2023" name="Science">
        <title>Genome structures resolve the early diversification of teleost fishes.</title>
        <authorList>
            <person name="Parey E."/>
            <person name="Louis A."/>
            <person name="Montfort J."/>
            <person name="Bouchez O."/>
            <person name="Roques C."/>
            <person name="Iampietro C."/>
            <person name="Lluch J."/>
            <person name="Castinel A."/>
            <person name="Donnadieu C."/>
            <person name="Desvignes T."/>
            <person name="Floi Bucao C."/>
            <person name="Jouanno E."/>
            <person name="Wen M."/>
            <person name="Mejri S."/>
            <person name="Dirks R."/>
            <person name="Jansen H."/>
            <person name="Henkel C."/>
            <person name="Chen W.J."/>
            <person name="Zahm M."/>
            <person name="Cabau C."/>
            <person name="Klopp C."/>
            <person name="Thompson A.W."/>
            <person name="Robinson-Rechavi M."/>
            <person name="Braasch I."/>
            <person name="Lecointre G."/>
            <person name="Bobe J."/>
            <person name="Postlethwait J.H."/>
            <person name="Berthelot C."/>
            <person name="Roest Crollius H."/>
            <person name="Guiguen Y."/>
        </authorList>
    </citation>
    <scope>NUCLEOTIDE SEQUENCE</scope>
    <source>
        <strain evidence="12">WJC10195</strain>
    </source>
</reference>
<feature type="region of interest" description="Disordered" evidence="10">
    <location>
        <begin position="1"/>
        <end position="44"/>
    </location>
</feature>
<name>A0A9Q1IYB1_SYNKA</name>
<evidence type="ECO:0000313" key="13">
    <source>
        <dbReference type="Proteomes" id="UP001152622"/>
    </source>
</evidence>
<keyword evidence="13" id="KW-1185">Reference proteome</keyword>
<feature type="transmembrane region" description="Helical" evidence="11">
    <location>
        <begin position="199"/>
        <end position="222"/>
    </location>
</feature>
<proteinExistence type="inferred from homology"/>
<dbReference type="GO" id="GO:0005923">
    <property type="term" value="C:bicellular tight junction"/>
    <property type="evidence" value="ECO:0007669"/>
    <property type="project" value="UniProtKB-SubCell"/>
</dbReference>
<dbReference type="PANTHER" id="PTHR12002">
    <property type="entry name" value="CLAUDIN"/>
    <property type="match status" value="1"/>
</dbReference>
<keyword evidence="5" id="KW-1003">Cell membrane</keyword>
<dbReference type="InterPro" id="IPR017974">
    <property type="entry name" value="Claudin_CS"/>
</dbReference>
<keyword evidence="7" id="KW-0965">Cell junction</keyword>
<organism evidence="12 13">
    <name type="scientific">Synaphobranchus kaupii</name>
    <name type="common">Kaup's arrowtooth eel</name>
    <dbReference type="NCBI Taxonomy" id="118154"/>
    <lineage>
        <taxon>Eukaryota</taxon>
        <taxon>Metazoa</taxon>
        <taxon>Chordata</taxon>
        <taxon>Craniata</taxon>
        <taxon>Vertebrata</taxon>
        <taxon>Euteleostomi</taxon>
        <taxon>Actinopterygii</taxon>
        <taxon>Neopterygii</taxon>
        <taxon>Teleostei</taxon>
        <taxon>Anguilliformes</taxon>
        <taxon>Synaphobranchidae</taxon>
        <taxon>Synaphobranchus</taxon>
    </lineage>
</organism>
<protein>
    <recommendedName>
        <fullName evidence="14">Claudin</fullName>
    </recommendedName>
</protein>
<dbReference type="OrthoDB" id="8795554at2759"/>
<dbReference type="PROSITE" id="PS01346">
    <property type="entry name" value="CLAUDIN"/>
    <property type="match status" value="2"/>
</dbReference>
<gene>
    <name evidence="12" type="ORF">SKAU_G00202070</name>
</gene>